<dbReference type="PANTHER" id="PTHR10603">
    <property type="entry name" value="FRAGILE X MENTAL RETARDATION SYNDROME-RELATED PROTEIN"/>
    <property type="match status" value="1"/>
</dbReference>
<dbReference type="CDD" id="cd20403">
    <property type="entry name" value="Tudor_Agenet_FMRP-like_rpt2"/>
    <property type="match status" value="1"/>
</dbReference>
<evidence type="ECO:0000313" key="4">
    <source>
        <dbReference type="EMBL" id="CAG5105040.1"/>
    </source>
</evidence>
<protein>
    <submittedName>
        <fullName evidence="4">Oidioi.mRNA.OKI2018_I69.chr1.g1781.t1.cds</fullName>
    </submittedName>
</protein>
<dbReference type="Pfam" id="PF17904">
    <property type="entry name" value="KH_9"/>
    <property type="match status" value="1"/>
</dbReference>
<evidence type="ECO:0000259" key="3">
    <source>
        <dbReference type="PROSITE" id="PS51641"/>
    </source>
</evidence>
<gene>
    <name evidence="4" type="ORF">OKIOD_LOCUS10546</name>
</gene>
<dbReference type="InterPro" id="IPR041560">
    <property type="entry name" value="Tudor_FRM1"/>
</dbReference>
<evidence type="ECO:0000256" key="1">
    <source>
        <dbReference type="PROSITE-ProRule" id="PRU00117"/>
    </source>
</evidence>
<feature type="region of interest" description="Disordered" evidence="2">
    <location>
        <begin position="402"/>
        <end position="505"/>
    </location>
</feature>
<dbReference type="Pfam" id="PF00013">
    <property type="entry name" value="KH_1"/>
    <property type="match status" value="1"/>
</dbReference>
<feature type="compositionally biased region" description="Basic and acidic residues" evidence="2">
    <location>
        <begin position="487"/>
        <end position="501"/>
    </location>
</feature>
<dbReference type="PANTHER" id="PTHR10603:SF7">
    <property type="entry name" value="FRAGILE X MESSENGER RIBONUCLEOPROTEIN 1 HOMOLOG"/>
    <property type="match status" value="1"/>
</dbReference>
<sequence length="518" mass="58637">MDSSQGTTSVMQVEVRFEQGGWAAGGQIVDYDTDAQTVSVLFNQEARHDFPVTCVRPALPPSVEVVFVDGDSVDIYYQPSADKPGLWYPGVIDKCKGDFYKCKFLFCGNETSDVFEYSNLRTLNTSTPLSSEDFHKCQVVIPEELHAYCENNPDAHRDFAKACEAMSVRYHAGRIVVLSRKDVSRRVDMISEFHLKNLHQKKHLAERVVEAQKALEQSKLVAESCSEKFNVDPDLLKFVVGHKGVNIQKARAVPGVIQINIDDEQHAIHIYADNAEAAAEARHILEYTEEHYLVPRPLVGRIIGQKGKSIQDIIDKSHVIKVRVLSEEDATNIPGAQSKDVAVFKFIGTRINNQNAVVLMDYLVQSLREIDELQDEQYEIEKQIKTYQPFVNTYPYFQEKYQDNNTSGYSSAEGKNRGDGPNNAPYNKKPNNFNKGKQGQGNFQKKAQPQQQQQQQYRPRENQPGPDGWNTVIQKRENKRAKRPKTARKEAKIDSLEDFPKIPRGPYARAVAGENVSK</sequence>
<dbReference type="PROSITE" id="PS50084">
    <property type="entry name" value="KH_TYPE_1"/>
    <property type="match status" value="2"/>
</dbReference>
<feature type="compositionally biased region" description="Low complexity" evidence="2">
    <location>
        <begin position="420"/>
        <end position="456"/>
    </location>
</feature>
<feature type="domain" description="Agenet-like" evidence="3">
    <location>
        <begin position="71"/>
        <end position="123"/>
    </location>
</feature>
<keyword evidence="1" id="KW-0694">RNA-binding</keyword>
<dbReference type="Proteomes" id="UP001158576">
    <property type="component" value="Chromosome 1"/>
</dbReference>
<evidence type="ECO:0000313" key="5">
    <source>
        <dbReference type="Proteomes" id="UP001158576"/>
    </source>
</evidence>
<organism evidence="4 5">
    <name type="scientific">Oikopleura dioica</name>
    <name type="common">Tunicate</name>
    <dbReference type="NCBI Taxonomy" id="34765"/>
    <lineage>
        <taxon>Eukaryota</taxon>
        <taxon>Metazoa</taxon>
        <taxon>Chordata</taxon>
        <taxon>Tunicata</taxon>
        <taxon>Appendicularia</taxon>
        <taxon>Copelata</taxon>
        <taxon>Oikopleuridae</taxon>
        <taxon>Oikopleura</taxon>
    </lineage>
</organism>
<dbReference type="Gene3D" id="3.30.1370.10">
    <property type="entry name" value="K Homology domain, type 1"/>
    <property type="match status" value="2"/>
</dbReference>
<dbReference type="SMART" id="SM00322">
    <property type="entry name" value="KH"/>
    <property type="match status" value="2"/>
</dbReference>
<dbReference type="CDD" id="cd22426">
    <property type="entry name" value="KH_I_FMR1_FXR_rpt2"/>
    <property type="match status" value="1"/>
</dbReference>
<name>A0ABN7SVY4_OIKDI</name>
<dbReference type="PROSITE" id="PS51641">
    <property type="entry name" value="AGENET_LIKE"/>
    <property type="match status" value="1"/>
</dbReference>
<keyword evidence="5" id="KW-1185">Reference proteome</keyword>
<evidence type="ECO:0000256" key="2">
    <source>
        <dbReference type="SAM" id="MobiDB-lite"/>
    </source>
</evidence>
<accession>A0ABN7SVY4</accession>
<dbReference type="InterPro" id="IPR040148">
    <property type="entry name" value="FMR1"/>
</dbReference>
<feature type="compositionally biased region" description="Basic residues" evidence="2">
    <location>
        <begin position="477"/>
        <end position="486"/>
    </location>
</feature>
<dbReference type="InterPro" id="IPR004088">
    <property type="entry name" value="KH_dom_type_1"/>
</dbReference>
<dbReference type="InterPro" id="IPR036612">
    <property type="entry name" value="KH_dom_type_1_sf"/>
</dbReference>
<dbReference type="InterPro" id="IPR040472">
    <property type="entry name" value="FMRP_KH0"/>
</dbReference>
<dbReference type="Gene3D" id="2.30.30.140">
    <property type="match status" value="1"/>
</dbReference>
<dbReference type="SUPFAM" id="SSF54791">
    <property type="entry name" value="Eukaryotic type KH-domain (KH-domain type I)"/>
    <property type="match status" value="2"/>
</dbReference>
<dbReference type="EMBL" id="OU015566">
    <property type="protein sequence ID" value="CAG5105040.1"/>
    <property type="molecule type" value="Genomic_DNA"/>
</dbReference>
<reference evidence="4 5" key="1">
    <citation type="submission" date="2021-04" db="EMBL/GenBank/DDBJ databases">
        <authorList>
            <person name="Bliznina A."/>
        </authorList>
    </citation>
    <scope>NUCLEOTIDE SEQUENCE [LARGE SCALE GENOMIC DNA]</scope>
</reference>
<dbReference type="InterPro" id="IPR004087">
    <property type="entry name" value="KH_dom"/>
</dbReference>
<proteinExistence type="predicted"/>